<dbReference type="SUPFAM" id="SSF103473">
    <property type="entry name" value="MFS general substrate transporter"/>
    <property type="match status" value="1"/>
</dbReference>
<evidence type="ECO:0000259" key="6">
    <source>
        <dbReference type="PROSITE" id="PS50850"/>
    </source>
</evidence>
<proteinExistence type="predicted"/>
<gene>
    <name evidence="7" type="ORF">GFSPODELE1_LOCUS3355</name>
</gene>
<evidence type="ECO:0000313" key="7">
    <source>
        <dbReference type="EMBL" id="CAL1700929.1"/>
    </source>
</evidence>
<keyword evidence="3 5" id="KW-1133">Transmembrane helix</keyword>
<evidence type="ECO:0000256" key="4">
    <source>
        <dbReference type="ARBA" id="ARBA00023136"/>
    </source>
</evidence>
<feature type="transmembrane region" description="Helical" evidence="5">
    <location>
        <begin position="344"/>
        <end position="362"/>
    </location>
</feature>
<evidence type="ECO:0000256" key="1">
    <source>
        <dbReference type="ARBA" id="ARBA00004141"/>
    </source>
</evidence>
<organism evidence="7 8">
    <name type="scientific">Somion occarium</name>
    <dbReference type="NCBI Taxonomy" id="3059160"/>
    <lineage>
        <taxon>Eukaryota</taxon>
        <taxon>Fungi</taxon>
        <taxon>Dikarya</taxon>
        <taxon>Basidiomycota</taxon>
        <taxon>Agaricomycotina</taxon>
        <taxon>Agaricomycetes</taxon>
        <taxon>Polyporales</taxon>
        <taxon>Cerrenaceae</taxon>
        <taxon>Somion</taxon>
    </lineage>
</organism>
<evidence type="ECO:0000256" key="2">
    <source>
        <dbReference type="ARBA" id="ARBA00022692"/>
    </source>
</evidence>
<dbReference type="PANTHER" id="PTHR23508:SF10">
    <property type="entry name" value="CARBOXYLIC ACID TRANSPORTER PROTEIN HOMOLOG"/>
    <property type="match status" value="1"/>
</dbReference>
<reference evidence="8" key="1">
    <citation type="submission" date="2024-04" db="EMBL/GenBank/DDBJ databases">
        <authorList>
            <person name="Shaw F."/>
            <person name="Minotto A."/>
        </authorList>
    </citation>
    <scope>NUCLEOTIDE SEQUENCE [LARGE SCALE GENOMIC DNA]</scope>
</reference>
<dbReference type="Gene3D" id="1.20.1250.20">
    <property type="entry name" value="MFS general substrate transporter like domains"/>
    <property type="match status" value="1"/>
</dbReference>
<name>A0ABP1D2H3_9APHY</name>
<feature type="transmembrane region" description="Helical" evidence="5">
    <location>
        <begin position="121"/>
        <end position="142"/>
    </location>
</feature>
<accession>A0ABP1D2H3</accession>
<dbReference type="InterPro" id="IPR036259">
    <property type="entry name" value="MFS_trans_sf"/>
</dbReference>
<feature type="transmembrane region" description="Helical" evidence="5">
    <location>
        <begin position="15"/>
        <end position="37"/>
    </location>
</feature>
<feature type="transmembrane region" description="Helical" evidence="5">
    <location>
        <begin position="95"/>
        <end position="115"/>
    </location>
</feature>
<feature type="transmembrane region" description="Helical" evidence="5">
    <location>
        <begin position="208"/>
        <end position="233"/>
    </location>
</feature>
<keyword evidence="2 5" id="KW-0812">Transmembrane</keyword>
<evidence type="ECO:0000256" key="5">
    <source>
        <dbReference type="SAM" id="Phobius"/>
    </source>
</evidence>
<feature type="transmembrane region" description="Helical" evidence="5">
    <location>
        <begin position="267"/>
        <end position="293"/>
    </location>
</feature>
<comment type="subcellular location">
    <subcellularLocation>
        <location evidence="1">Membrane</location>
        <topology evidence="1">Multi-pass membrane protein</topology>
    </subcellularLocation>
</comment>
<dbReference type="EMBL" id="OZ037945">
    <property type="protein sequence ID" value="CAL1700929.1"/>
    <property type="molecule type" value="Genomic_DNA"/>
</dbReference>
<feature type="transmembrane region" description="Helical" evidence="5">
    <location>
        <begin position="240"/>
        <end position="261"/>
    </location>
</feature>
<feature type="domain" description="Major facilitator superfamily (MFS) profile" evidence="6">
    <location>
        <begin position="1"/>
        <end position="366"/>
    </location>
</feature>
<feature type="transmembrane region" description="Helical" evidence="5">
    <location>
        <begin position="169"/>
        <end position="188"/>
    </location>
</feature>
<dbReference type="InterPro" id="IPR011701">
    <property type="entry name" value="MFS"/>
</dbReference>
<feature type="transmembrane region" description="Helical" evidence="5">
    <location>
        <begin position="305"/>
        <end position="324"/>
    </location>
</feature>
<sequence length="418" mass="45271">MLTFGYLSDKLGRKFGMMSATGIVAVFSGLAAASSGAHHSLQGMLNMLSACRFLLGIGIGAEYPCGSVAASEQSEGEGISKNAQHRWFVLSTNSMLDCGFVMSNFAPLVLLWIFGNDHLRAVWRLSLGLGVVPALVVFIWRLKMDEPLHYKLNSMTRSKVPYWLIIKRYWVPLSGISLSWFLYDFIVYPFKLYASTVVDNITHNDDSLIAVLGWNVVISLFYVPGTVIGAFIVDYVGPKYTMISGLLAQAVIGFIMSGLYTHLTNHIAAFTVVYGIFLSLGELGPGNCVALFAAKTGPTAVRGQFYGLAAAIGKVGAFVGTWAFPPMIEAFGGPTTARGNTGPFWVASGLAVLNAIVVFSTVKPLDHDGMLKEDAAFRQYLEQNGYDTSQMGILSDSDTESVESAAAVIREEVLDEKE</sequence>
<dbReference type="PANTHER" id="PTHR23508">
    <property type="entry name" value="CARBOXYLIC ACID TRANSPORTER PROTEIN HOMOLOG"/>
    <property type="match status" value="1"/>
</dbReference>
<evidence type="ECO:0000256" key="3">
    <source>
        <dbReference type="ARBA" id="ARBA00022989"/>
    </source>
</evidence>
<dbReference type="PROSITE" id="PS50850">
    <property type="entry name" value="MFS"/>
    <property type="match status" value="1"/>
</dbReference>
<dbReference type="InterPro" id="IPR020846">
    <property type="entry name" value="MFS_dom"/>
</dbReference>
<dbReference type="Pfam" id="PF07690">
    <property type="entry name" value="MFS_1"/>
    <property type="match status" value="1"/>
</dbReference>
<evidence type="ECO:0000313" key="8">
    <source>
        <dbReference type="Proteomes" id="UP001497453"/>
    </source>
</evidence>
<keyword evidence="8" id="KW-1185">Reference proteome</keyword>
<keyword evidence="4 5" id="KW-0472">Membrane</keyword>
<protein>
    <recommendedName>
        <fullName evidence="6">Major facilitator superfamily (MFS) profile domain-containing protein</fullName>
    </recommendedName>
</protein>
<dbReference type="Proteomes" id="UP001497453">
    <property type="component" value="Chromosome 2"/>
</dbReference>